<dbReference type="PROSITE" id="PS00923">
    <property type="entry name" value="ASP_GLU_RACEMASE_1"/>
    <property type="match status" value="1"/>
</dbReference>
<dbReference type="Proteomes" id="UP000233256">
    <property type="component" value="Unassembled WGS sequence"/>
</dbReference>
<dbReference type="InterPro" id="IPR018187">
    <property type="entry name" value="Asp/Glu_racemase_AS_1"/>
</dbReference>
<evidence type="ECO:0000256" key="4">
    <source>
        <dbReference type="ARBA" id="ARBA00022984"/>
    </source>
</evidence>
<keyword evidence="5 8" id="KW-0413">Isomerase</keyword>
<dbReference type="PANTHER" id="PTHR21198:SF2">
    <property type="entry name" value="GLUTAMATE RACEMASE"/>
    <property type="match status" value="1"/>
</dbReference>
<comment type="caution">
    <text evidence="9">The sequence shown here is derived from an EMBL/GenBank/DDBJ whole genome shotgun (WGS) entry which is preliminary data.</text>
</comment>
<proteinExistence type="inferred from homology"/>
<evidence type="ECO:0000256" key="5">
    <source>
        <dbReference type="ARBA" id="ARBA00023235"/>
    </source>
</evidence>
<evidence type="ECO:0000256" key="1">
    <source>
        <dbReference type="ARBA" id="ARBA00001602"/>
    </source>
</evidence>
<feature type="binding site" evidence="8">
    <location>
        <begin position="190"/>
        <end position="191"/>
    </location>
    <ligand>
        <name>substrate</name>
    </ligand>
</feature>
<dbReference type="GO" id="GO:0008360">
    <property type="term" value="P:regulation of cell shape"/>
    <property type="evidence" value="ECO:0007669"/>
    <property type="project" value="UniProtKB-KW"/>
</dbReference>
<organism evidence="9 10">
    <name type="scientific">Candidatus Wallbacteria bacterium HGW-Wallbacteria-1</name>
    <dbReference type="NCBI Taxonomy" id="2013854"/>
    <lineage>
        <taxon>Bacteria</taxon>
        <taxon>Candidatus Walliibacteriota</taxon>
    </lineage>
</organism>
<evidence type="ECO:0000256" key="3">
    <source>
        <dbReference type="ARBA" id="ARBA00022960"/>
    </source>
</evidence>
<keyword evidence="3 8" id="KW-0133">Cell shape</keyword>
<dbReference type="GO" id="GO:0009252">
    <property type="term" value="P:peptidoglycan biosynthetic process"/>
    <property type="evidence" value="ECO:0007669"/>
    <property type="project" value="UniProtKB-UniRule"/>
</dbReference>
<dbReference type="SUPFAM" id="SSF53681">
    <property type="entry name" value="Aspartate/glutamate racemase"/>
    <property type="match status" value="2"/>
</dbReference>
<dbReference type="NCBIfam" id="TIGR00067">
    <property type="entry name" value="glut_race"/>
    <property type="match status" value="1"/>
</dbReference>
<feature type="binding site" evidence="8">
    <location>
        <begin position="15"/>
        <end position="16"/>
    </location>
    <ligand>
        <name>substrate</name>
    </ligand>
</feature>
<evidence type="ECO:0000256" key="6">
    <source>
        <dbReference type="ARBA" id="ARBA00023316"/>
    </source>
</evidence>
<comment type="catalytic activity">
    <reaction evidence="1 8">
        <text>L-glutamate = D-glutamate</text>
        <dbReference type="Rhea" id="RHEA:12813"/>
        <dbReference type="ChEBI" id="CHEBI:29985"/>
        <dbReference type="ChEBI" id="CHEBI:29986"/>
        <dbReference type="EC" id="5.1.1.3"/>
    </reaction>
</comment>
<dbReference type="HAMAP" id="MF_00258">
    <property type="entry name" value="Glu_racemase"/>
    <property type="match status" value="1"/>
</dbReference>
<feature type="active site" description="Proton donor/acceptor" evidence="8">
    <location>
        <position position="78"/>
    </location>
</feature>
<dbReference type="InterPro" id="IPR001920">
    <property type="entry name" value="Asp/Glu_race"/>
</dbReference>
<dbReference type="PROSITE" id="PS00924">
    <property type="entry name" value="ASP_GLU_RACEMASE_2"/>
    <property type="match status" value="1"/>
</dbReference>
<comment type="similarity">
    <text evidence="8">Belongs to the aspartate/glutamate racemases family.</text>
</comment>
<dbReference type="Gene3D" id="3.40.50.1860">
    <property type="match status" value="2"/>
</dbReference>
<keyword evidence="6 8" id="KW-0961">Cell wall biogenesis/degradation</keyword>
<dbReference type="Pfam" id="PF01177">
    <property type="entry name" value="Asp_Glu_race"/>
    <property type="match status" value="1"/>
</dbReference>
<evidence type="ECO:0000256" key="7">
    <source>
        <dbReference type="ARBA" id="ARBA00070053"/>
    </source>
</evidence>
<accession>A0A2N1PUE9</accession>
<keyword evidence="4 8" id="KW-0573">Peptidoglycan synthesis</keyword>
<dbReference type="GO" id="GO:0071555">
    <property type="term" value="P:cell wall organization"/>
    <property type="evidence" value="ECO:0007669"/>
    <property type="project" value="UniProtKB-KW"/>
</dbReference>
<dbReference type="AlphaFoldDB" id="A0A2N1PUE9"/>
<dbReference type="InterPro" id="IPR004391">
    <property type="entry name" value="Glu_race"/>
</dbReference>
<comment type="function">
    <text evidence="8">Provides the (R)-glutamate required for cell wall biosynthesis.</text>
</comment>
<dbReference type="UniPathway" id="UPA00219"/>
<feature type="active site" description="Proton donor/acceptor" evidence="8">
    <location>
        <position position="189"/>
    </location>
</feature>
<evidence type="ECO:0000256" key="2">
    <source>
        <dbReference type="ARBA" id="ARBA00013090"/>
    </source>
</evidence>
<name>A0A2N1PUE9_9BACT</name>
<protein>
    <recommendedName>
        <fullName evidence="7 8">Glutamate racemase</fullName>
        <ecNumber evidence="2 8">5.1.1.3</ecNumber>
    </recommendedName>
</protein>
<evidence type="ECO:0000313" key="9">
    <source>
        <dbReference type="EMBL" id="PKK91971.1"/>
    </source>
</evidence>
<dbReference type="InterPro" id="IPR033134">
    <property type="entry name" value="Asp/Glu_racemase_AS_2"/>
</dbReference>
<comment type="pathway">
    <text evidence="8">Cell wall biogenesis; peptidoglycan biosynthesis.</text>
</comment>
<feature type="binding site" evidence="8">
    <location>
        <begin position="47"/>
        <end position="48"/>
    </location>
    <ligand>
        <name>substrate</name>
    </ligand>
</feature>
<dbReference type="GO" id="GO:0008881">
    <property type="term" value="F:glutamate racemase activity"/>
    <property type="evidence" value="ECO:0007669"/>
    <property type="project" value="UniProtKB-UniRule"/>
</dbReference>
<dbReference type="EMBL" id="PGXC01000001">
    <property type="protein sequence ID" value="PKK91971.1"/>
    <property type="molecule type" value="Genomic_DNA"/>
</dbReference>
<gene>
    <name evidence="8" type="primary">murI</name>
    <name evidence="9" type="ORF">CVV64_00665</name>
</gene>
<evidence type="ECO:0000256" key="8">
    <source>
        <dbReference type="HAMAP-Rule" id="MF_00258"/>
    </source>
</evidence>
<sequence>MGKRRETSKPLGIFDSGIGGMTVTMAIKNLLPDEKIVYYGDTARVPYGPKSPETIIRFSSQICNFLVHRDVKIIVIACNSASSSSLEHLRNTLSIPVMGVIEPGARAAVRATRSGRVAIIGTRATVESESYNRAIAALSPDIHVISRACPLLVPLVEEGWTDFIEAKLIVKRYLHDILRDGVDTIILGCTHYPLLKNVISHIAGPGITLIDSAHETALEVRELLAREGLLSLSANGLQGEKHGIASEKCRYYVSDSPDSFSNACKGLFGTEIENVHKVKVWELSQDPEE</sequence>
<dbReference type="EC" id="5.1.1.3" evidence="2 8"/>
<dbReference type="FunFam" id="3.40.50.1860:FF:000002">
    <property type="entry name" value="Glutamate racemase"/>
    <property type="match status" value="1"/>
</dbReference>
<dbReference type="PANTHER" id="PTHR21198">
    <property type="entry name" value="GLUTAMATE RACEMASE"/>
    <property type="match status" value="1"/>
</dbReference>
<dbReference type="InterPro" id="IPR015942">
    <property type="entry name" value="Asp/Glu/hydantoin_racemase"/>
</dbReference>
<evidence type="ECO:0000313" key="10">
    <source>
        <dbReference type="Proteomes" id="UP000233256"/>
    </source>
</evidence>
<feature type="binding site" evidence="8">
    <location>
        <begin position="79"/>
        <end position="80"/>
    </location>
    <ligand>
        <name>substrate</name>
    </ligand>
</feature>
<reference evidence="9 10" key="1">
    <citation type="journal article" date="2017" name="ISME J.">
        <title>Potential for microbial H2 and metal transformations associated with novel bacteria and archaea in deep terrestrial subsurface sediments.</title>
        <authorList>
            <person name="Hernsdorf A.W."/>
            <person name="Amano Y."/>
            <person name="Miyakawa K."/>
            <person name="Ise K."/>
            <person name="Suzuki Y."/>
            <person name="Anantharaman K."/>
            <person name="Probst A."/>
            <person name="Burstein D."/>
            <person name="Thomas B.C."/>
            <person name="Banfield J.F."/>
        </authorList>
    </citation>
    <scope>NUCLEOTIDE SEQUENCE [LARGE SCALE GENOMIC DNA]</scope>
    <source>
        <strain evidence="9">HGW-Wallbacteria-1</strain>
    </source>
</reference>